<feature type="transmembrane region" description="Helical" evidence="5">
    <location>
        <begin position="63"/>
        <end position="81"/>
    </location>
</feature>
<dbReference type="GO" id="GO:0016787">
    <property type="term" value="F:hydrolase activity"/>
    <property type="evidence" value="ECO:0007669"/>
    <property type="project" value="UniProtKB-KW"/>
</dbReference>
<keyword evidence="3 5" id="KW-1133">Transmembrane helix</keyword>
<organism evidence="6 7">
    <name type="scientific">Agrobacterium genomosp. 2 str. CFBP 5494</name>
    <dbReference type="NCBI Taxonomy" id="1183436"/>
    <lineage>
        <taxon>Bacteria</taxon>
        <taxon>Pseudomonadati</taxon>
        <taxon>Pseudomonadota</taxon>
        <taxon>Alphaproteobacteria</taxon>
        <taxon>Hyphomicrobiales</taxon>
        <taxon>Rhizobiaceae</taxon>
        <taxon>Rhizobium/Agrobacterium group</taxon>
        <taxon>Agrobacterium</taxon>
        <taxon>Agrobacterium tumefaciens complex</taxon>
    </lineage>
</organism>
<feature type="transmembrane region" description="Helical" evidence="5">
    <location>
        <begin position="6"/>
        <end position="21"/>
    </location>
</feature>
<dbReference type="InterPro" id="IPR007300">
    <property type="entry name" value="CidB/LrgB"/>
</dbReference>
<dbReference type="AlphaFoldDB" id="A0A9W5B3V8"/>
<evidence type="ECO:0000313" key="7">
    <source>
        <dbReference type="Proteomes" id="UP000191933"/>
    </source>
</evidence>
<feature type="transmembrane region" description="Helical" evidence="5">
    <location>
        <begin position="33"/>
        <end position="51"/>
    </location>
</feature>
<keyword evidence="4 5" id="KW-0472">Membrane</keyword>
<dbReference type="GO" id="GO:0016020">
    <property type="term" value="C:membrane"/>
    <property type="evidence" value="ECO:0007669"/>
    <property type="project" value="UniProtKB-SubCell"/>
</dbReference>
<comment type="caution">
    <text evidence="6">The sequence shown here is derived from an EMBL/GenBank/DDBJ whole genome shotgun (WGS) entry which is preliminary data.</text>
</comment>
<evidence type="ECO:0000256" key="3">
    <source>
        <dbReference type="ARBA" id="ARBA00022989"/>
    </source>
</evidence>
<name>A0A9W5B3V8_9HYPH</name>
<reference evidence="6 7" key="1">
    <citation type="submission" date="2016-01" db="EMBL/GenBank/DDBJ databases">
        <authorList>
            <person name="Regsiter A."/>
            <person name="william w."/>
        </authorList>
    </citation>
    <scope>NUCLEOTIDE SEQUENCE [LARGE SCALE GENOMIC DNA]</scope>
    <source>
        <strain evidence="6 7">CFBP 5494</strain>
    </source>
</reference>
<proteinExistence type="predicted"/>
<evidence type="ECO:0000256" key="2">
    <source>
        <dbReference type="ARBA" id="ARBA00022692"/>
    </source>
</evidence>
<evidence type="ECO:0000256" key="4">
    <source>
        <dbReference type="ARBA" id="ARBA00023136"/>
    </source>
</evidence>
<keyword evidence="6" id="KW-0378">Hydrolase</keyword>
<keyword evidence="7" id="KW-1185">Reference proteome</keyword>
<gene>
    <name evidence="6" type="ORF">AGR2A_Lc20049</name>
</gene>
<evidence type="ECO:0000256" key="1">
    <source>
        <dbReference type="ARBA" id="ARBA00004141"/>
    </source>
</evidence>
<dbReference type="Proteomes" id="UP000191933">
    <property type="component" value="Unassembled WGS sequence"/>
</dbReference>
<feature type="transmembrane region" description="Helical" evidence="5">
    <location>
        <begin position="149"/>
        <end position="170"/>
    </location>
</feature>
<dbReference type="PANTHER" id="PTHR30249:SF16">
    <property type="entry name" value="INNER MEMBRANE PROTEIN"/>
    <property type="match status" value="1"/>
</dbReference>
<evidence type="ECO:0000313" key="6">
    <source>
        <dbReference type="EMBL" id="CUW96924.1"/>
    </source>
</evidence>
<keyword evidence="2 5" id="KW-0812">Transmembrane</keyword>
<accession>A0A9W5B3V8</accession>
<dbReference type="EMBL" id="FBVY01000031">
    <property type="protein sequence ID" value="CUW96924.1"/>
    <property type="molecule type" value="Genomic_DNA"/>
</dbReference>
<sequence length="246" mass="26676">MSEALLHILLWSSLTIGFYWLTKRIYRRWSRWWLMPLAITSLLLMLVLVSFNETYRDYIEGTHWLILLLGPATVAFAVPIYEQRALILRYWPVLLAGMLVGSLVSILSSRGLATLVGLDGAIRLSLLPPSVSTPFAMEVSDEIGGIPNLTAVFVVITGIAGAVLGDLILARFRVATAPARGSLFGLGAHGAGTARAHPIGTTEAPSPGLSRFCRASECAGSPSDRAFARMSFETRHSSVHDCHSLS</sequence>
<evidence type="ECO:0000256" key="5">
    <source>
        <dbReference type="SAM" id="Phobius"/>
    </source>
</evidence>
<protein>
    <submittedName>
        <fullName evidence="6">Murein hydrolase export regulator, LrgB family protein</fullName>
    </submittedName>
</protein>
<comment type="subcellular location">
    <subcellularLocation>
        <location evidence="1">Membrane</location>
        <topology evidence="1">Multi-pass membrane protein</topology>
    </subcellularLocation>
</comment>
<feature type="transmembrane region" description="Helical" evidence="5">
    <location>
        <begin position="93"/>
        <end position="118"/>
    </location>
</feature>
<dbReference type="PANTHER" id="PTHR30249">
    <property type="entry name" value="PUTATIVE SEROTONIN TRANSPORTER"/>
    <property type="match status" value="1"/>
</dbReference>
<dbReference type="Pfam" id="PF04172">
    <property type="entry name" value="LrgB"/>
    <property type="match status" value="1"/>
</dbReference>